<feature type="domain" description="NADPH-dependent FMN reductase-like" evidence="1">
    <location>
        <begin position="2"/>
        <end position="139"/>
    </location>
</feature>
<accession>A0AAJ2UPJ5</accession>
<dbReference type="Pfam" id="PF03358">
    <property type="entry name" value="FMN_red"/>
    <property type="match status" value="1"/>
</dbReference>
<dbReference type="PANTHER" id="PTHR30543">
    <property type="entry name" value="CHROMATE REDUCTASE"/>
    <property type="match status" value="1"/>
</dbReference>
<dbReference type="Gene3D" id="3.40.50.360">
    <property type="match status" value="1"/>
</dbReference>
<dbReference type="RefSeq" id="WP_159024488.1">
    <property type="nucleotide sequence ID" value="NZ_JARAWN010000318.1"/>
</dbReference>
<name>A0AAJ2UPJ5_9ACTN</name>
<dbReference type="EMBL" id="JARAWN010000318">
    <property type="protein sequence ID" value="MDX3134713.1"/>
    <property type="molecule type" value="Genomic_DNA"/>
</dbReference>
<evidence type="ECO:0000313" key="3">
    <source>
        <dbReference type="Proteomes" id="UP001273589"/>
    </source>
</evidence>
<dbReference type="GO" id="GO:0005829">
    <property type="term" value="C:cytosol"/>
    <property type="evidence" value="ECO:0007669"/>
    <property type="project" value="TreeGrafter"/>
</dbReference>
<dbReference type="Proteomes" id="UP001273589">
    <property type="component" value="Unassembled WGS sequence"/>
</dbReference>
<dbReference type="InterPro" id="IPR029039">
    <property type="entry name" value="Flavoprotein-like_sf"/>
</dbReference>
<dbReference type="GO" id="GO:0010181">
    <property type="term" value="F:FMN binding"/>
    <property type="evidence" value="ECO:0007669"/>
    <property type="project" value="TreeGrafter"/>
</dbReference>
<sequence>MILALLGSAAKDSVTREVLLKAGERIARAGHPFELIDLAVEFPQPHALADYDDPPAGSQTALLRARIARAGGALLATPVYHGSYSALLKNALDHLTGDALSGRPVGLIAAGGGPRGAGTACDQLRTVVRALSGWAAPTHIATTAADLTPGAALDFLHLRLDDLVAELLSFRTPSTTFPG</sequence>
<gene>
    <name evidence="2" type="ORF">PV367_34130</name>
</gene>
<evidence type="ECO:0000313" key="2">
    <source>
        <dbReference type="EMBL" id="MDX3134713.1"/>
    </source>
</evidence>
<evidence type="ECO:0000259" key="1">
    <source>
        <dbReference type="Pfam" id="PF03358"/>
    </source>
</evidence>
<dbReference type="AlphaFoldDB" id="A0AAJ2UPJ5"/>
<dbReference type="SUPFAM" id="SSF52218">
    <property type="entry name" value="Flavoproteins"/>
    <property type="match status" value="1"/>
</dbReference>
<organism evidence="2 3">
    <name type="scientific">Streptomyces europaeiscabiei</name>
    <dbReference type="NCBI Taxonomy" id="146819"/>
    <lineage>
        <taxon>Bacteria</taxon>
        <taxon>Bacillati</taxon>
        <taxon>Actinomycetota</taxon>
        <taxon>Actinomycetes</taxon>
        <taxon>Kitasatosporales</taxon>
        <taxon>Streptomycetaceae</taxon>
        <taxon>Streptomyces</taxon>
    </lineage>
</organism>
<dbReference type="GO" id="GO:0016491">
    <property type="term" value="F:oxidoreductase activity"/>
    <property type="evidence" value="ECO:0007669"/>
    <property type="project" value="InterPro"/>
</dbReference>
<dbReference type="PANTHER" id="PTHR30543:SF21">
    <property type="entry name" value="NAD(P)H-DEPENDENT FMN REDUCTASE LOT6"/>
    <property type="match status" value="1"/>
</dbReference>
<dbReference type="InterPro" id="IPR005025">
    <property type="entry name" value="FMN_Rdtase-like_dom"/>
</dbReference>
<comment type="caution">
    <text evidence="2">The sequence shown here is derived from an EMBL/GenBank/DDBJ whole genome shotgun (WGS) entry which is preliminary data.</text>
</comment>
<proteinExistence type="predicted"/>
<protein>
    <submittedName>
        <fullName evidence="2">NAD(P)H-dependent oxidoreductase</fullName>
    </submittedName>
</protein>
<dbReference type="InterPro" id="IPR050712">
    <property type="entry name" value="NAD(P)H-dep_reductase"/>
</dbReference>
<reference evidence="2" key="1">
    <citation type="journal article" date="2023" name="Microb. Genom.">
        <title>Mesoterricola silvestris gen. nov., sp. nov., Mesoterricola sediminis sp. nov., Geothrix oryzae sp. nov., Geothrix edaphica sp. nov., Geothrix rubra sp. nov., and Geothrix limicola sp. nov., six novel members of Acidobacteriota isolated from soils.</title>
        <authorList>
            <person name="Weisberg A.J."/>
            <person name="Pearce E."/>
            <person name="Kramer C.G."/>
            <person name="Chang J.H."/>
            <person name="Clarke C.R."/>
        </authorList>
    </citation>
    <scope>NUCLEOTIDE SEQUENCE</scope>
    <source>
        <strain evidence="2">ND06-05F</strain>
    </source>
</reference>